<evidence type="ECO:0000259" key="1">
    <source>
        <dbReference type="Pfam" id="PF00059"/>
    </source>
</evidence>
<dbReference type="InterPro" id="IPR016187">
    <property type="entry name" value="CTDL_fold"/>
</dbReference>
<keyword evidence="3" id="KW-0946">Virion</keyword>
<reference evidence="5" key="5">
    <citation type="submission" date="2018-02" db="EMBL/GenBank/DDBJ databases">
        <title>Expression of extracellular envelope glycoprotein gene of Swinepox virus and evaluation of its diagnostic potential.</title>
        <authorList>
            <person name="Borah B."/>
            <person name="Sharma K."/>
            <person name="Deka D."/>
            <person name="Deka P."/>
            <person name="Hazarika A.K."/>
            <person name="Borah P."/>
            <person name="Bora D.P."/>
            <person name="Baro S."/>
        </authorList>
    </citation>
    <scope>NUCLEOTIDE SEQUENCE</scope>
    <source>
        <strain evidence="5">As/03/2017</strain>
        <strain evidence="6">As/04/2017</strain>
    </source>
</reference>
<name>A0A0N9DU17_SWPV</name>
<evidence type="ECO:0000313" key="5">
    <source>
        <dbReference type="EMBL" id="AXF92692.1"/>
    </source>
</evidence>
<dbReference type="EMBL" id="MG983834">
    <property type="protein sequence ID" value="AXF92693.1"/>
    <property type="molecule type" value="Genomic_DNA"/>
</dbReference>
<feature type="domain" description="C-type lectin" evidence="1">
    <location>
        <begin position="64"/>
        <end position="166"/>
    </location>
</feature>
<evidence type="ECO:0000313" key="4">
    <source>
        <dbReference type="EMBL" id="AWI49106.1"/>
    </source>
</evidence>
<accession>A0A0N9DU17</accession>
<evidence type="ECO:0000313" key="2">
    <source>
        <dbReference type="EMBL" id="ALF07850.1"/>
    </source>
</evidence>
<evidence type="ECO:0000313" key="3">
    <source>
        <dbReference type="EMBL" id="AWI49105.1"/>
    </source>
</evidence>
<keyword evidence="3" id="KW-0261">Viral envelope protein</keyword>
<proteinExistence type="predicted"/>
<dbReference type="Proteomes" id="UP000671927">
    <property type="component" value="Segment"/>
</dbReference>
<reference evidence="10" key="6">
    <citation type="journal article" date="2021" name="Arch. Virol.">
        <title>First complete genome characterization of swinepox virus directly from a clinical sample indicates divergence of a Eurasian-lineage virus.</title>
        <authorList>
            <person name="Aasdev A."/>
            <person name="Mishra A."/>
            <person name="Bora D.P."/>
            <person name="Kurkure N.V."/>
            <person name="Barman N.N."/>
            <person name="Raut A.A."/>
        </authorList>
    </citation>
    <scope>NUCLEOTIDE SEQUENCE</scope>
    <source>
        <strain evidence="10">SwPV/India-Assam/16</strain>
    </source>
</reference>
<dbReference type="EMBL" id="MW036632">
    <property type="protein sequence ID" value="QQG31612.1"/>
    <property type="molecule type" value="Genomic_DNA"/>
</dbReference>
<protein>
    <submittedName>
        <fullName evidence="3">Extracellular envelope glycoprotein</fullName>
    </submittedName>
    <submittedName>
        <fullName evidence="5">Extracellular envelope virion glycoprotein</fullName>
    </submittedName>
    <submittedName>
        <fullName evidence="2">Extracellular enveloped glycoprotein</fullName>
    </submittedName>
    <submittedName>
        <fullName evidence="10">IEV and EEV membrane glycoprotein</fullName>
    </submittedName>
</protein>
<dbReference type="EMBL" id="MG874782">
    <property type="protein sequence ID" value="AYN79808.1"/>
    <property type="molecule type" value="Genomic_DNA"/>
</dbReference>
<reference evidence="4" key="2">
    <citation type="submission" date="2017-04" db="EMBL/GenBank/DDBJ databases">
        <title>'Expression of extracellular envelope glycoprotein gene of Swinepox virus and evaluation of its diagnostic potential.'.</title>
        <authorList>
            <person name="Sharma K."/>
            <person name="Borah B."/>
            <person name="Borah P."/>
            <person name="Deka D."/>
            <person name="Deka P."/>
            <person name="Bora D.P."/>
            <person name="Baro S."/>
            <person name="Hazarika A.K."/>
        </authorList>
    </citation>
    <scope>NUCLEOTIDE SEQUENCE</scope>
    <source>
        <strain evidence="4">As/02/16</strain>
    </source>
</reference>
<dbReference type="Pfam" id="PF00059">
    <property type="entry name" value="Lectin_C"/>
    <property type="match status" value="1"/>
</dbReference>
<reference evidence="7" key="4">
    <citation type="submission" date="2018-01" db="EMBL/GenBank/DDBJ databases">
        <title>Genetic characterization of Indian swinepox virus.</title>
        <authorList>
            <person name="Kumar A."/>
            <person name="Fyaz A."/>
            <person name="Bano R."/>
            <person name="Venkatesan G."/>
            <person name="Pandey A.B."/>
            <person name="Ramakrishnan M.A."/>
        </authorList>
    </citation>
    <scope>NUCLEOTIDE SEQUENCE</scope>
    <source>
        <strain evidence="7">SWPV/Karnal/S1/IVRI-M/2015</strain>
        <strain evidence="8">SWPV/Karnal/S2/IVRI-M/2015</strain>
        <strain evidence="9">SWPV/Karnal/S3/IVRI-M/2015</strain>
    </source>
</reference>
<reference evidence="3" key="3">
    <citation type="submission" date="2017-04" db="EMBL/GenBank/DDBJ databases">
        <title>Expression of extracellular envelope glycoprotein gene of Swinepox virus and evaluation of its diagnostic potential.</title>
        <authorList>
            <person name="Borah B."/>
            <person name="Sharma K."/>
            <person name="Deka D."/>
            <person name="Borah P."/>
            <person name="Deka D."/>
            <person name="Hazarika A.K."/>
        </authorList>
    </citation>
    <scope>NUCLEOTIDE SEQUENCE</scope>
    <source>
        <strain evidence="3">As/01/16</strain>
    </source>
</reference>
<evidence type="ECO:0000313" key="9">
    <source>
        <dbReference type="EMBL" id="AYN79809.1"/>
    </source>
</evidence>
<organism evidence="2">
    <name type="scientific">Swinepox virus</name>
    <name type="common">SWPV</name>
    <dbReference type="NCBI Taxonomy" id="10276"/>
    <lineage>
        <taxon>Viruses</taxon>
        <taxon>Varidnaviria</taxon>
        <taxon>Bamfordvirae</taxon>
        <taxon>Nucleocytoviricota</taxon>
        <taxon>Pokkesviricetes</taxon>
        <taxon>Chitovirales</taxon>
        <taxon>Poxviridae</taxon>
        <taxon>Chordopoxvirinae</taxon>
        <taxon>Suipoxvirus</taxon>
        <taxon>Suipoxvirus swinepox</taxon>
    </lineage>
</organism>
<evidence type="ECO:0000313" key="10">
    <source>
        <dbReference type="EMBL" id="QQG31612.1"/>
    </source>
</evidence>
<dbReference type="EMBL" id="MG983833">
    <property type="protein sequence ID" value="AXF92692.1"/>
    <property type="molecule type" value="Genomic_DNA"/>
</dbReference>
<dbReference type="EMBL" id="KR028365">
    <property type="protein sequence ID" value="ALF07850.1"/>
    <property type="molecule type" value="Genomic_DNA"/>
</dbReference>
<dbReference type="EMBL" id="MG874783">
    <property type="protein sequence ID" value="AYN79809.1"/>
    <property type="molecule type" value="Genomic_DNA"/>
</dbReference>
<evidence type="ECO:0000313" key="8">
    <source>
        <dbReference type="EMBL" id="AYN79808.1"/>
    </source>
</evidence>
<sequence length="170" mass="19662">MKLNRQTVNKFKKLTTPAAIFMIISTIVSGIGTILKYKNELFPSACTKGWLPYDNYCYLDTRVKLTIYGALSLCNTYNAKIPKTNFRHLKVMSLTYGKQFWVSLSKQGNSWIDININKTVDMSNSIELTKIKNNNNNNKNECCYTYKMGELKETVCNIVNYILCVKRFYN</sequence>
<dbReference type="EMBL" id="KY973402">
    <property type="protein sequence ID" value="AWI49105.1"/>
    <property type="molecule type" value="Genomic_DNA"/>
</dbReference>
<reference evidence="2" key="1">
    <citation type="submission" date="2015-03" db="EMBL/GenBank/DDBJ databases">
        <title>Host-range genes of Swinepox virus.</title>
        <authorList>
            <person name="Riyesh T."/>
            <person name="Barua S."/>
            <person name="Bera B.C."/>
            <person name="Jindal N."/>
            <person name="Arora D."/>
            <person name="Mahajan N.K."/>
            <person name="Anand T."/>
            <person name="Yadav M."/>
            <person name="Vaid R.K."/>
            <person name="Malik P."/>
            <person name="Singh R.K."/>
        </authorList>
    </citation>
    <scope>NUCLEOTIDE SEQUENCE</scope>
    <source>
        <strain evidence="2">VTCC/AVA/121</strain>
    </source>
</reference>
<evidence type="ECO:0000313" key="6">
    <source>
        <dbReference type="EMBL" id="AXF92693.1"/>
    </source>
</evidence>
<gene>
    <name evidence="2" type="primary">SPV120</name>
    <name evidence="7" type="synonym">ORF120</name>
    <name evidence="10" type="synonym">SwPV121</name>
</gene>
<dbReference type="SUPFAM" id="SSF56436">
    <property type="entry name" value="C-type lectin-like"/>
    <property type="match status" value="1"/>
</dbReference>
<dbReference type="EMBL" id="KY973403">
    <property type="protein sequence ID" value="AWI49106.1"/>
    <property type="molecule type" value="Genomic_DNA"/>
</dbReference>
<dbReference type="InterPro" id="IPR001304">
    <property type="entry name" value="C-type_lectin-like"/>
</dbReference>
<dbReference type="Gene3D" id="3.10.100.10">
    <property type="entry name" value="Mannose-Binding Protein A, subunit A"/>
    <property type="match status" value="1"/>
</dbReference>
<dbReference type="InterPro" id="IPR016186">
    <property type="entry name" value="C-type_lectin-like/link_sf"/>
</dbReference>
<organismHost>
    <name type="scientific">Sus scrofa</name>
    <name type="common">Pig</name>
    <dbReference type="NCBI Taxonomy" id="9823"/>
</organismHost>
<dbReference type="GO" id="GO:0019031">
    <property type="term" value="C:viral envelope"/>
    <property type="evidence" value="ECO:0007669"/>
    <property type="project" value="UniProtKB-KW"/>
</dbReference>
<evidence type="ECO:0000313" key="7">
    <source>
        <dbReference type="EMBL" id="AYN79807.1"/>
    </source>
</evidence>
<dbReference type="EMBL" id="MG874781">
    <property type="protein sequence ID" value="AYN79807.1"/>
    <property type="molecule type" value="Genomic_DNA"/>
</dbReference>
<dbReference type="SMR" id="A0A0N9DU17"/>